<evidence type="ECO:0000313" key="3">
    <source>
        <dbReference type="Proteomes" id="UP000248146"/>
    </source>
</evidence>
<protein>
    <submittedName>
        <fullName evidence="2">Uncharacterized protein</fullName>
    </submittedName>
</protein>
<proteinExistence type="predicted"/>
<dbReference type="Proteomes" id="UP000248146">
    <property type="component" value="Unassembled WGS sequence"/>
</dbReference>
<feature type="transmembrane region" description="Helical" evidence="1">
    <location>
        <begin position="96"/>
        <end position="113"/>
    </location>
</feature>
<comment type="caution">
    <text evidence="2">The sequence shown here is derived from an EMBL/GenBank/DDBJ whole genome shotgun (WGS) entry which is preliminary data.</text>
</comment>
<gene>
    <name evidence="2" type="ORF">DMO17_14670</name>
</gene>
<evidence type="ECO:0000256" key="1">
    <source>
        <dbReference type="SAM" id="Phobius"/>
    </source>
</evidence>
<dbReference type="EMBL" id="QJRX01000007">
    <property type="protein sequence ID" value="PYC22702.1"/>
    <property type="molecule type" value="Genomic_DNA"/>
</dbReference>
<feature type="transmembrane region" description="Helical" evidence="1">
    <location>
        <begin position="72"/>
        <end position="90"/>
    </location>
</feature>
<keyword evidence="1" id="KW-0812">Transmembrane</keyword>
<accession>A0A2V4KZS0</accession>
<feature type="transmembrane region" description="Helical" evidence="1">
    <location>
        <begin position="44"/>
        <end position="65"/>
    </location>
</feature>
<organism evidence="2 3">
    <name type="scientific">Aquipseudomonas alcaligenes</name>
    <name type="common">Pseudomonas alcaligenes</name>
    <dbReference type="NCBI Taxonomy" id="43263"/>
    <lineage>
        <taxon>Bacteria</taxon>
        <taxon>Pseudomonadati</taxon>
        <taxon>Pseudomonadota</taxon>
        <taxon>Gammaproteobacteria</taxon>
        <taxon>Pseudomonadales</taxon>
        <taxon>Pseudomonadaceae</taxon>
        <taxon>Aquipseudomonas</taxon>
    </lineage>
</organism>
<dbReference type="AlphaFoldDB" id="A0A2V4KZS0"/>
<keyword evidence="1" id="KW-1133">Transmembrane helix</keyword>
<name>A0A2V4KZS0_AQUAC</name>
<reference evidence="2 3" key="1">
    <citation type="submission" date="2018-06" db="EMBL/GenBank/DDBJ databases">
        <title>Pseudomonas diversity within urban Lake Michigan freshwaters.</title>
        <authorList>
            <person name="Batrich M."/>
            <person name="Hatzopoulos T."/>
            <person name="Putonti C."/>
        </authorList>
    </citation>
    <scope>NUCLEOTIDE SEQUENCE [LARGE SCALE GENOMIC DNA]</scope>
    <source>
        <strain evidence="2 3">MB-090714</strain>
    </source>
</reference>
<feature type="transmembrane region" description="Helical" evidence="1">
    <location>
        <begin position="7"/>
        <end position="32"/>
    </location>
</feature>
<sequence length="128" mass="14227">MNLVRAFIVGAFTNVYLYLLSPVVSVVTYVVMLKLGVRLIGPGVVFFSPGLLFGGWFVYFFWLSVAFAKRSVLLAVAAVLFCCCQVLAIYLSEIWLLSFIWVPVNIILALWIYSTPTEINAQDSSSST</sequence>
<keyword evidence="1" id="KW-0472">Membrane</keyword>
<evidence type="ECO:0000313" key="2">
    <source>
        <dbReference type="EMBL" id="PYC22702.1"/>
    </source>
</evidence>